<dbReference type="InterPro" id="IPR007016">
    <property type="entry name" value="O-antigen_ligase-rel_domated"/>
</dbReference>
<dbReference type="OrthoDB" id="8667028at2"/>
<name>A0A4U5JU70_9GAMM</name>
<dbReference type="GO" id="GO:0016020">
    <property type="term" value="C:membrane"/>
    <property type="evidence" value="ECO:0007669"/>
    <property type="project" value="UniProtKB-SubCell"/>
</dbReference>
<accession>A0A4U5JU70</accession>
<dbReference type="Proteomes" id="UP000308707">
    <property type="component" value="Unassembled WGS sequence"/>
</dbReference>
<feature type="transmembrane region" description="Helical" evidence="5">
    <location>
        <begin position="437"/>
        <end position="456"/>
    </location>
</feature>
<keyword evidence="2 5" id="KW-0812">Transmembrane</keyword>
<proteinExistence type="predicted"/>
<organism evidence="7 8">
    <name type="scientific">Luteimonas gilva</name>
    <dbReference type="NCBI Taxonomy" id="2572684"/>
    <lineage>
        <taxon>Bacteria</taxon>
        <taxon>Pseudomonadati</taxon>
        <taxon>Pseudomonadota</taxon>
        <taxon>Gammaproteobacteria</taxon>
        <taxon>Lysobacterales</taxon>
        <taxon>Lysobacteraceae</taxon>
        <taxon>Luteimonas</taxon>
    </lineage>
</organism>
<evidence type="ECO:0000256" key="4">
    <source>
        <dbReference type="ARBA" id="ARBA00023136"/>
    </source>
</evidence>
<keyword evidence="7" id="KW-0436">Ligase</keyword>
<feature type="transmembrane region" description="Helical" evidence="5">
    <location>
        <begin position="151"/>
        <end position="170"/>
    </location>
</feature>
<dbReference type="GO" id="GO:0016874">
    <property type="term" value="F:ligase activity"/>
    <property type="evidence" value="ECO:0007669"/>
    <property type="project" value="UniProtKB-KW"/>
</dbReference>
<feature type="transmembrane region" description="Helical" evidence="5">
    <location>
        <begin position="128"/>
        <end position="144"/>
    </location>
</feature>
<evidence type="ECO:0000256" key="1">
    <source>
        <dbReference type="ARBA" id="ARBA00004141"/>
    </source>
</evidence>
<reference evidence="7 8" key="1">
    <citation type="submission" date="2019-04" db="EMBL/GenBank/DDBJ databases">
        <title>Reference strain of H23.</title>
        <authorList>
            <person name="Luo X."/>
        </authorList>
    </citation>
    <scope>NUCLEOTIDE SEQUENCE [LARGE SCALE GENOMIC DNA]</scope>
    <source>
        <strain evidence="7 8">H23</strain>
    </source>
</reference>
<evidence type="ECO:0000313" key="8">
    <source>
        <dbReference type="Proteomes" id="UP000308707"/>
    </source>
</evidence>
<dbReference type="AlphaFoldDB" id="A0A4U5JU70"/>
<feature type="transmembrane region" description="Helical" evidence="5">
    <location>
        <begin position="406"/>
        <end position="425"/>
    </location>
</feature>
<evidence type="ECO:0000259" key="6">
    <source>
        <dbReference type="Pfam" id="PF04932"/>
    </source>
</evidence>
<evidence type="ECO:0000256" key="3">
    <source>
        <dbReference type="ARBA" id="ARBA00022989"/>
    </source>
</evidence>
<feature type="transmembrane region" description="Helical" evidence="5">
    <location>
        <begin position="246"/>
        <end position="265"/>
    </location>
</feature>
<feature type="transmembrane region" description="Helical" evidence="5">
    <location>
        <begin position="468"/>
        <end position="486"/>
    </location>
</feature>
<comment type="caution">
    <text evidence="7">The sequence shown here is derived from an EMBL/GenBank/DDBJ whole genome shotgun (WGS) entry which is preliminary data.</text>
</comment>
<dbReference type="EMBL" id="SZUA01000001">
    <property type="protein sequence ID" value="TKR33382.1"/>
    <property type="molecule type" value="Genomic_DNA"/>
</dbReference>
<keyword evidence="8" id="KW-1185">Reference proteome</keyword>
<dbReference type="Pfam" id="PF04932">
    <property type="entry name" value="Wzy_C"/>
    <property type="match status" value="1"/>
</dbReference>
<comment type="subcellular location">
    <subcellularLocation>
        <location evidence="1">Membrane</location>
        <topology evidence="1">Multi-pass membrane protein</topology>
    </subcellularLocation>
</comment>
<feature type="transmembrane region" description="Helical" evidence="5">
    <location>
        <begin position="95"/>
        <end position="116"/>
    </location>
</feature>
<protein>
    <submittedName>
        <fullName evidence="7">O-antigen ligase family protein</fullName>
    </submittedName>
</protein>
<sequence>MGSGKDGGEVCATARGACDRAGMIAVPISDTRRSVGPRLQSFAFAALCFLAFFSMTDLGGQFKPEYGAVLATLLLIPAWRVAWPELLKQPVARWLALFVVFAIAHAVYAAAIFPSLPFAKQMSAAAEPVRLAVFSCVVGWWLSLMPRRMPLLFALMIAGLLIAVVAYMPWPEMSQVWGGRIRPRFGMPENLGGLLAALGGWLSLCLLLKAWNSHGRFGRRRGLMSLCLLAYVGSFSALLFSQSRGAWLAFAATLPVAIVGLGFWWKQGGRSAVPWLPLLSIGVVSLLLVLGARDIVAKRFAGAEQLMPHAIVTADDATPTALGTASYGVSAPGAKAAGSGDAKRTADANNLAVSARMVLYRFGVERWKERPLLGWGLRTTSTLIANAGLVLDGQRHAHLHSAYLDALVGMGLVGAGLLAVFLALAARELWLAWRSGVVSSVAFAMVAGCIGIVLVANGFDSLVWRYDYTRAPLEIVFGCCIAYGLIRRRRAAAD</sequence>
<evidence type="ECO:0000313" key="7">
    <source>
        <dbReference type="EMBL" id="TKR33382.1"/>
    </source>
</evidence>
<keyword evidence="4 5" id="KW-0472">Membrane</keyword>
<gene>
    <name evidence="7" type="ORF">FCE95_03485</name>
</gene>
<feature type="transmembrane region" description="Helical" evidence="5">
    <location>
        <begin position="190"/>
        <end position="211"/>
    </location>
</feature>
<feature type="transmembrane region" description="Helical" evidence="5">
    <location>
        <begin position="272"/>
        <end position="292"/>
    </location>
</feature>
<feature type="transmembrane region" description="Helical" evidence="5">
    <location>
        <begin position="42"/>
        <end position="60"/>
    </location>
</feature>
<dbReference type="PANTHER" id="PTHR37422:SF23">
    <property type="entry name" value="TEICHURONIC ACID BIOSYNTHESIS PROTEIN TUAE"/>
    <property type="match status" value="1"/>
</dbReference>
<keyword evidence="3 5" id="KW-1133">Transmembrane helix</keyword>
<dbReference type="InterPro" id="IPR051533">
    <property type="entry name" value="WaaL-like"/>
</dbReference>
<dbReference type="PANTHER" id="PTHR37422">
    <property type="entry name" value="TEICHURONIC ACID BIOSYNTHESIS PROTEIN TUAE"/>
    <property type="match status" value="1"/>
</dbReference>
<evidence type="ECO:0000256" key="5">
    <source>
        <dbReference type="SAM" id="Phobius"/>
    </source>
</evidence>
<feature type="transmembrane region" description="Helical" evidence="5">
    <location>
        <begin position="66"/>
        <end position="83"/>
    </location>
</feature>
<feature type="domain" description="O-antigen ligase-related" evidence="6">
    <location>
        <begin position="230"/>
        <end position="418"/>
    </location>
</feature>
<evidence type="ECO:0000256" key="2">
    <source>
        <dbReference type="ARBA" id="ARBA00022692"/>
    </source>
</evidence>
<feature type="transmembrane region" description="Helical" evidence="5">
    <location>
        <begin position="223"/>
        <end position="240"/>
    </location>
</feature>